<dbReference type="OrthoDB" id="2608547at2759"/>
<keyword evidence="1" id="KW-0732">Signal</keyword>
<name>A0A8H5GHE6_9AGAR</name>
<evidence type="ECO:0000256" key="1">
    <source>
        <dbReference type="SAM" id="SignalP"/>
    </source>
</evidence>
<dbReference type="AlphaFoldDB" id="A0A8H5GHE6"/>
<dbReference type="EMBL" id="JAACJM010000029">
    <property type="protein sequence ID" value="KAF5365086.1"/>
    <property type="molecule type" value="Genomic_DNA"/>
</dbReference>
<proteinExistence type="predicted"/>
<sequence length="94" mass="9785">MKFLSSIILGVTLLSGGALGSIIGMECPASQAGGLGCGFDDPDVNNGNAYIFQCNGFNFVLFADCGCADCCQVDSRTDIAIVIHDFTLDRGRGI</sequence>
<evidence type="ECO:0000313" key="3">
    <source>
        <dbReference type="Proteomes" id="UP000559256"/>
    </source>
</evidence>
<gene>
    <name evidence="2" type="ORF">D9758_010979</name>
</gene>
<organism evidence="2 3">
    <name type="scientific">Tetrapyrgos nigripes</name>
    <dbReference type="NCBI Taxonomy" id="182062"/>
    <lineage>
        <taxon>Eukaryota</taxon>
        <taxon>Fungi</taxon>
        <taxon>Dikarya</taxon>
        <taxon>Basidiomycota</taxon>
        <taxon>Agaricomycotina</taxon>
        <taxon>Agaricomycetes</taxon>
        <taxon>Agaricomycetidae</taxon>
        <taxon>Agaricales</taxon>
        <taxon>Marasmiineae</taxon>
        <taxon>Marasmiaceae</taxon>
        <taxon>Tetrapyrgos</taxon>
    </lineage>
</organism>
<dbReference type="Proteomes" id="UP000559256">
    <property type="component" value="Unassembled WGS sequence"/>
</dbReference>
<reference evidence="2 3" key="1">
    <citation type="journal article" date="2020" name="ISME J.">
        <title>Uncovering the hidden diversity of litter-decomposition mechanisms in mushroom-forming fungi.</title>
        <authorList>
            <person name="Floudas D."/>
            <person name="Bentzer J."/>
            <person name="Ahren D."/>
            <person name="Johansson T."/>
            <person name="Persson P."/>
            <person name="Tunlid A."/>
        </authorList>
    </citation>
    <scope>NUCLEOTIDE SEQUENCE [LARGE SCALE GENOMIC DNA]</scope>
    <source>
        <strain evidence="2 3">CBS 291.85</strain>
    </source>
</reference>
<protein>
    <submittedName>
        <fullName evidence="2">Uncharacterized protein</fullName>
    </submittedName>
</protein>
<keyword evidence="3" id="KW-1185">Reference proteome</keyword>
<accession>A0A8H5GHE6</accession>
<feature type="signal peptide" evidence="1">
    <location>
        <begin position="1"/>
        <end position="20"/>
    </location>
</feature>
<feature type="chain" id="PRO_5034541957" evidence="1">
    <location>
        <begin position="21"/>
        <end position="94"/>
    </location>
</feature>
<evidence type="ECO:0000313" key="2">
    <source>
        <dbReference type="EMBL" id="KAF5365086.1"/>
    </source>
</evidence>
<comment type="caution">
    <text evidence="2">The sequence shown here is derived from an EMBL/GenBank/DDBJ whole genome shotgun (WGS) entry which is preliminary data.</text>
</comment>